<organism evidence="2 3">
    <name type="scientific">Albimonas donghaensis</name>
    <dbReference type="NCBI Taxonomy" id="356660"/>
    <lineage>
        <taxon>Bacteria</taxon>
        <taxon>Pseudomonadati</taxon>
        <taxon>Pseudomonadota</taxon>
        <taxon>Alphaproteobacteria</taxon>
        <taxon>Rhodobacterales</taxon>
        <taxon>Paracoccaceae</taxon>
        <taxon>Albimonas</taxon>
    </lineage>
</organism>
<keyword evidence="3" id="KW-1185">Reference proteome</keyword>
<evidence type="ECO:0000259" key="1">
    <source>
        <dbReference type="Pfam" id="PF01323"/>
    </source>
</evidence>
<evidence type="ECO:0000313" key="2">
    <source>
        <dbReference type="EMBL" id="SDW12386.1"/>
    </source>
</evidence>
<accession>A0A1H2QYW4</accession>
<dbReference type="GO" id="GO:0016491">
    <property type="term" value="F:oxidoreductase activity"/>
    <property type="evidence" value="ECO:0007669"/>
    <property type="project" value="InterPro"/>
</dbReference>
<feature type="domain" description="DSBA-like thioredoxin" evidence="1">
    <location>
        <begin position="96"/>
        <end position="235"/>
    </location>
</feature>
<dbReference type="Proteomes" id="UP000199118">
    <property type="component" value="Unassembled WGS sequence"/>
</dbReference>
<dbReference type="STRING" id="356660.SAMN05444336_101187"/>
<dbReference type="InterPro" id="IPR001853">
    <property type="entry name" value="DSBA-like_thioredoxin_dom"/>
</dbReference>
<keyword evidence="2" id="KW-0413">Isomerase</keyword>
<dbReference type="EMBL" id="FNMZ01000001">
    <property type="protein sequence ID" value="SDW12386.1"/>
    <property type="molecule type" value="Genomic_DNA"/>
</dbReference>
<dbReference type="AlphaFoldDB" id="A0A1H2QYW4"/>
<dbReference type="RefSeq" id="WP_092679268.1">
    <property type="nucleotide sequence ID" value="NZ_FNMZ01000001.1"/>
</dbReference>
<dbReference type="Gene3D" id="3.40.30.10">
    <property type="entry name" value="Glutaredoxin"/>
    <property type="match status" value="1"/>
</dbReference>
<evidence type="ECO:0000313" key="3">
    <source>
        <dbReference type="Proteomes" id="UP000199118"/>
    </source>
</evidence>
<name>A0A1H2QYW4_9RHOB</name>
<gene>
    <name evidence="2" type="ORF">SAMN05444336_101187</name>
</gene>
<dbReference type="GO" id="GO:0016853">
    <property type="term" value="F:isomerase activity"/>
    <property type="evidence" value="ECO:0007669"/>
    <property type="project" value="UniProtKB-KW"/>
</dbReference>
<sequence>MRRARAAALALGFGALVFGAAWIGAHRGTDLDFTDIDGLPGWRALAGASSGSSGAGGAVMLGLGDAPAAAAPASLCALLWEGGAPAEGPPDARPRIAVFSDANCPYCRTLDGILEDLSETRPDLRIVHHEWPVLGPGSAIAARAAVAAERQGQFRALKSRLLDASFAINAAYIDAVAPPLGIAPARLADDMAAPETARILAATARAASRFGFVGTPSLVIGGAVAEGAVSRARIEAILDAEAARTDRPCG</sequence>
<dbReference type="OrthoDB" id="9780147at2"/>
<protein>
    <submittedName>
        <fullName evidence="2">Protein-disulfide isomerase</fullName>
    </submittedName>
</protein>
<dbReference type="Pfam" id="PF01323">
    <property type="entry name" value="DSBA"/>
    <property type="match status" value="1"/>
</dbReference>
<dbReference type="SUPFAM" id="SSF52833">
    <property type="entry name" value="Thioredoxin-like"/>
    <property type="match status" value="1"/>
</dbReference>
<proteinExistence type="predicted"/>
<dbReference type="InterPro" id="IPR036249">
    <property type="entry name" value="Thioredoxin-like_sf"/>
</dbReference>
<reference evidence="2 3" key="1">
    <citation type="submission" date="2016-10" db="EMBL/GenBank/DDBJ databases">
        <authorList>
            <person name="de Groot N.N."/>
        </authorList>
    </citation>
    <scope>NUCLEOTIDE SEQUENCE [LARGE SCALE GENOMIC DNA]</scope>
    <source>
        <strain evidence="2 3">DSM 17890</strain>
    </source>
</reference>